<dbReference type="Proteomes" id="UP001168972">
    <property type="component" value="Unassembled WGS sequence"/>
</dbReference>
<dbReference type="EMBL" id="JAQQBR010000006">
    <property type="protein sequence ID" value="KAK0174471.1"/>
    <property type="molecule type" value="Genomic_DNA"/>
</dbReference>
<reference evidence="2" key="2">
    <citation type="submission" date="2023-03" db="EMBL/GenBank/DDBJ databases">
        <authorList>
            <person name="Inwood S.N."/>
            <person name="Skelly J.G."/>
            <person name="Guhlin J."/>
            <person name="Harrop T.W.R."/>
            <person name="Goldson S.G."/>
            <person name="Dearden P.K."/>
        </authorList>
    </citation>
    <scope>NUCLEOTIDE SEQUENCE</scope>
    <source>
        <strain evidence="2">Lincoln</strain>
        <tissue evidence="2">Whole body</tissue>
    </source>
</reference>
<feature type="compositionally biased region" description="Polar residues" evidence="1">
    <location>
        <begin position="172"/>
        <end position="184"/>
    </location>
</feature>
<organism evidence="2 3">
    <name type="scientific">Microctonus hyperodae</name>
    <name type="common">Parasitoid wasp</name>
    <dbReference type="NCBI Taxonomy" id="165561"/>
    <lineage>
        <taxon>Eukaryota</taxon>
        <taxon>Metazoa</taxon>
        <taxon>Ecdysozoa</taxon>
        <taxon>Arthropoda</taxon>
        <taxon>Hexapoda</taxon>
        <taxon>Insecta</taxon>
        <taxon>Pterygota</taxon>
        <taxon>Neoptera</taxon>
        <taxon>Endopterygota</taxon>
        <taxon>Hymenoptera</taxon>
        <taxon>Apocrita</taxon>
        <taxon>Ichneumonoidea</taxon>
        <taxon>Braconidae</taxon>
        <taxon>Euphorinae</taxon>
        <taxon>Microctonus</taxon>
    </lineage>
</organism>
<proteinExistence type="predicted"/>
<name>A0AA39FRV2_MICHY</name>
<comment type="caution">
    <text evidence="2">The sequence shown here is derived from an EMBL/GenBank/DDBJ whole genome shotgun (WGS) entry which is preliminary data.</text>
</comment>
<reference evidence="2" key="1">
    <citation type="journal article" date="2023" name="bioRxiv">
        <title>Scaffold-level genome assemblies of two parasitoid biocontrol wasps reveal the parthenogenesis mechanism and an associated novel virus.</title>
        <authorList>
            <person name="Inwood S."/>
            <person name="Skelly J."/>
            <person name="Guhlin J."/>
            <person name="Harrop T."/>
            <person name="Goldson S."/>
            <person name="Dearden P."/>
        </authorList>
    </citation>
    <scope>NUCLEOTIDE SEQUENCE</scope>
    <source>
        <strain evidence="2">Lincoln</strain>
        <tissue evidence="2">Whole body</tissue>
    </source>
</reference>
<dbReference type="AlphaFoldDB" id="A0AA39FRV2"/>
<accession>A0AA39FRV2</accession>
<sequence length="184" mass="22195">MREIIGKKAYNYLFGFETNKYSNKKLPTYREVMNVFMYKHRELKMTIRQSSTEVARELKDIWSKFLISSCRREQIIKKIETFYKEYMNLKTNRKRKKSKAQCEKVNKFTRKLDQLFDITDNKKYEHLSDTCKEFLNKSKQMIYCAGLADEILRHSAMLNNENNIESMEYEENSNGNELEQSTER</sequence>
<gene>
    <name evidence="2" type="ORF">PV327_010236</name>
</gene>
<protein>
    <submittedName>
        <fullName evidence="2">Uncharacterized protein</fullName>
    </submittedName>
</protein>
<evidence type="ECO:0000313" key="3">
    <source>
        <dbReference type="Proteomes" id="UP001168972"/>
    </source>
</evidence>
<evidence type="ECO:0000256" key="1">
    <source>
        <dbReference type="SAM" id="MobiDB-lite"/>
    </source>
</evidence>
<evidence type="ECO:0000313" key="2">
    <source>
        <dbReference type="EMBL" id="KAK0174471.1"/>
    </source>
</evidence>
<feature type="region of interest" description="Disordered" evidence="1">
    <location>
        <begin position="164"/>
        <end position="184"/>
    </location>
</feature>
<keyword evidence="3" id="KW-1185">Reference proteome</keyword>